<proteinExistence type="predicted"/>
<organism evidence="2 3">
    <name type="scientific">Vagococcus acidifermentans</name>
    <dbReference type="NCBI Taxonomy" id="564710"/>
    <lineage>
        <taxon>Bacteria</taxon>
        <taxon>Bacillati</taxon>
        <taxon>Bacillota</taxon>
        <taxon>Bacilli</taxon>
        <taxon>Lactobacillales</taxon>
        <taxon>Enterococcaceae</taxon>
        <taxon>Vagococcus</taxon>
    </lineage>
</organism>
<evidence type="ECO:0000256" key="1">
    <source>
        <dbReference type="SAM" id="MobiDB-lite"/>
    </source>
</evidence>
<feature type="compositionally biased region" description="Low complexity" evidence="1">
    <location>
        <begin position="305"/>
        <end position="334"/>
    </location>
</feature>
<gene>
    <name evidence="2" type="ORF">CBF27_11690</name>
</gene>
<dbReference type="AlphaFoldDB" id="A0A430APA2"/>
<protein>
    <submittedName>
        <fullName evidence="2">Uncharacterized protein</fullName>
    </submittedName>
</protein>
<reference evidence="2 3" key="1">
    <citation type="submission" date="2017-05" db="EMBL/GenBank/DDBJ databases">
        <title>Vagococcus spp. assemblies.</title>
        <authorList>
            <person name="Gulvik C.A."/>
        </authorList>
    </citation>
    <scope>NUCLEOTIDE SEQUENCE [LARGE SCALE GENOMIC DNA]</scope>
    <source>
        <strain evidence="2 3">LMG 24798</strain>
    </source>
</reference>
<accession>A0A430APA2</accession>
<comment type="caution">
    <text evidence="2">The sequence shown here is derived from an EMBL/GenBank/DDBJ whole genome shotgun (WGS) entry which is preliminary data.</text>
</comment>
<dbReference type="RefSeq" id="WP_126814531.1">
    <property type="nucleotide sequence ID" value="NZ_NGKC01000015.1"/>
</dbReference>
<evidence type="ECO:0000313" key="3">
    <source>
        <dbReference type="Proteomes" id="UP000286773"/>
    </source>
</evidence>
<dbReference type="EMBL" id="NGKC01000015">
    <property type="protein sequence ID" value="RSU09952.1"/>
    <property type="molecule type" value="Genomic_DNA"/>
</dbReference>
<dbReference type="Proteomes" id="UP000286773">
    <property type="component" value="Unassembled WGS sequence"/>
</dbReference>
<name>A0A430APA2_9ENTE</name>
<evidence type="ECO:0000313" key="2">
    <source>
        <dbReference type="EMBL" id="RSU09952.1"/>
    </source>
</evidence>
<dbReference type="OrthoDB" id="2195324at2"/>
<sequence length="419" mass="44701">MKKWHEWSKKQKYLLVAAAVVAVGGGGIGVKVYADNQYKQQVVQTMKELEKQGPYLDDLYRQVLSFSDADFLLKDIPEDNLINVLHDAENYQLPEYKVKDKQVVAQVNATKQLVKLIQRTAKTTEEQYTLQNNINSLFKEAAVNGRDVKKELAITDDLKLADVEKYVADLDAVSQLEKQVAPIVEKQDYAAEQATLKDSEWAKAMRDVLDNAKKQVEDITNLTKKVDGYFKDGKPQNTAKAAELTALKKDVEKIKNDKAKKGLLDKLSKVIVEVDKKEKAAAEKKAKESGGSVVKKDDGSYVVESAGDNSNSGSQAAAGGNSTSNNNASGTTSNAGGGSYTAPATNNGGGGSYTPPASNSGGGGTSTPPTNNNGGGWSANVDMTEGGDVADFGNSNGATGGGNTWTGSGELSGEGFPEW</sequence>
<feature type="region of interest" description="Disordered" evidence="1">
    <location>
        <begin position="302"/>
        <end position="419"/>
    </location>
</feature>
<keyword evidence="3" id="KW-1185">Reference proteome</keyword>